<dbReference type="GO" id="GO:0000978">
    <property type="term" value="F:RNA polymerase II cis-regulatory region sequence-specific DNA binding"/>
    <property type="evidence" value="ECO:0007669"/>
    <property type="project" value="TreeGrafter"/>
</dbReference>
<keyword evidence="4" id="KW-0804">Transcription</keyword>
<feature type="domain" description="BHLH" evidence="7">
    <location>
        <begin position="298"/>
        <end position="347"/>
    </location>
</feature>
<dbReference type="Proteomes" id="UP000593564">
    <property type="component" value="Unassembled WGS sequence"/>
</dbReference>
<keyword evidence="9" id="KW-1185">Reference proteome</keyword>
<evidence type="ECO:0000259" key="7">
    <source>
        <dbReference type="PROSITE" id="PS50888"/>
    </source>
</evidence>
<feature type="region of interest" description="Disordered" evidence="6">
    <location>
        <begin position="161"/>
        <end position="266"/>
    </location>
</feature>
<dbReference type="PANTHER" id="PTHR16223:SF363">
    <property type="entry name" value="MYC-TYPE, BASIC HELIX-LOOP-HELIX (BHLH) DOMAIN-CONTAINING PROTEIN-RELATED"/>
    <property type="match status" value="1"/>
</dbReference>
<evidence type="ECO:0000256" key="3">
    <source>
        <dbReference type="ARBA" id="ARBA00023125"/>
    </source>
</evidence>
<evidence type="ECO:0000313" key="9">
    <source>
        <dbReference type="Proteomes" id="UP000593564"/>
    </source>
</evidence>
<dbReference type="GO" id="GO:0000981">
    <property type="term" value="F:DNA-binding transcription factor activity, RNA polymerase II-specific"/>
    <property type="evidence" value="ECO:0007669"/>
    <property type="project" value="TreeGrafter"/>
</dbReference>
<reference evidence="8 9" key="2">
    <citation type="submission" date="2020-07" db="EMBL/GenBank/DDBJ databases">
        <title>Genome assembly of wild tea tree DASZ reveals pedigree and selection history of tea varieties.</title>
        <authorList>
            <person name="Zhang W."/>
        </authorList>
    </citation>
    <scope>NUCLEOTIDE SEQUENCE [LARGE SCALE GENOMIC DNA]</scope>
    <source>
        <strain evidence="9">cv. G240</strain>
        <tissue evidence="8">Leaf</tissue>
    </source>
</reference>
<evidence type="ECO:0000256" key="6">
    <source>
        <dbReference type="SAM" id="MobiDB-lite"/>
    </source>
</evidence>
<dbReference type="SMART" id="SM00353">
    <property type="entry name" value="HLH"/>
    <property type="match status" value="1"/>
</dbReference>
<accession>A0A7J7HRM2</accession>
<dbReference type="GO" id="GO:0048766">
    <property type="term" value="P:root hair initiation"/>
    <property type="evidence" value="ECO:0007669"/>
    <property type="project" value="UniProtKB-ARBA"/>
</dbReference>
<gene>
    <name evidence="8" type="ORF">HYC85_008369</name>
</gene>
<evidence type="ECO:0000313" key="8">
    <source>
        <dbReference type="EMBL" id="KAF5955513.1"/>
    </source>
</evidence>
<comment type="subcellular location">
    <subcellularLocation>
        <location evidence="1">Nucleus</location>
    </subcellularLocation>
</comment>
<feature type="compositionally biased region" description="Basic and acidic residues" evidence="6">
    <location>
        <begin position="180"/>
        <end position="208"/>
    </location>
</feature>
<evidence type="ECO:0000256" key="1">
    <source>
        <dbReference type="ARBA" id="ARBA00004123"/>
    </source>
</evidence>
<protein>
    <recommendedName>
        <fullName evidence="7">BHLH domain-containing protein</fullName>
    </recommendedName>
</protein>
<organism evidence="8 9">
    <name type="scientific">Camellia sinensis</name>
    <name type="common">Tea plant</name>
    <name type="synonym">Thea sinensis</name>
    <dbReference type="NCBI Taxonomy" id="4442"/>
    <lineage>
        <taxon>Eukaryota</taxon>
        <taxon>Viridiplantae</taxon>
        <taxon>Streptophyta</taxon>
        <taxon>Embryophyta</taxon>
        <taxon>Tracheophyta</taxon>
        <taxon>Spermatophyta</taxon>
        <taxon>Magnoliopsida</taxon>
        <taxon>eudicotyledons</taxon>
        <taxon>Gunneridae</taxon>
        <taxon>Pentapetalae</taxon>
        <taxon>asterids</taxon>
        <taxon>Ericales</taxon>
        <taxon>Theaceae</taxon>
        <taxon>Camellia</taxon>
    </lineage>
</organism>
<dbReference type="Pfam" id="PF00010">
    <property type="entry name" value="HLH"/>
    <property type="match status" value="1"/>
</dbReference>
<evidence type="ECO:0000256" key="5">
    <source>
        <dbReference type="ARBA" id="ARBA00023242"/>
    </source>
</evidence>
<dbReference type="GO" id="GO:0046983">
    <property type="term" value="F:protein dimerization activity"/>
    <property type="evidence" value="ECO:0007669"/>
    <property type="project" value="InterPro"/>
</dbReference>
<feature type="region of interest" description="Disordered" evidence="6">
    <location>
        <begin position="93"/>
        <end position="121"/>
    </location>
</feature>
<keyword evidence="5" id="KW-0539">Nucleus</keyword>
<keyword evidence="2" id="KW-0805">Transcription regulation</keyword>
<keyword evidence="3" id="KW-0238">DNA-binding</keyword>
<dbReference type="GO" id="GO:0005634">
    <property type="term" value="C:nucleus"/>
    <property type="evidence" value="ECO:0007669"/>
    <property type="project" value="UniProtKB-SubCell"/>
</dbReference>
<reference evidence="9" key="1">
    <citation type="journal article" date="2020" name="Nat. Commun.">
        <title>Genome assembly of wild tea tree DASZ reveals pedigree and selection history of tea varieties.</title>
        <authorList>
            <person name="Zhang W."/>
            <person name="Zhang Y."/>
            <person name="Qiu H."/>
            <person name="Guo Y."/>
            <person name="Wan H."/>
            <person name="Zhang X."/>
            <person name="Scossa F."/>
            <person name="Alseekh S."/>
            <person name="Zhang Q."/>
            <person name="Wang P."/>
            <person name="Xu L."/>
            <person name="Schmidt M.H."/>
            <person name="Jia X."/>
            <person name="Li D."/>
            <person name="Zhu A."/>
            <person name="Guo F."/>
            <person name="Chen W."/>
            <person name="Ni D."/>
            <person name="Usadel B."/>
            <person name="Fernie A.R."/>
            <person name="Wen W."/>
        </authorList>
    </citation>
    <scope>NUCLEOTIDE SEQUENCE [LARGE SCALE GENOMIC DNA]</scope>
    <source>
        <strain evidence="9">cv. G240</strain>
    </source>
</reference>
<comment type="caution">
    <text evidence="8">The sequence shown here is derived from an EMBL/GenBank/DDBJ whole genome shotgun (WGS) entry which is preliminary data.</text>
</comment>
<dbReference type="PROSITE" id="PS50888">
    <property type="entry name" value="BHLH"/>
    <property type="match status" value="1"/>
</dbReference>
<dbReference type="FunFam" id="4.10.280.10:FF:000022">
    <property type="entry name" value="Basic helix-loop-helix transcription factor"/>
    <property type="match status" value="1"/>
</dbReference>
<dbReference type="PANTHER" id="PTHR16223">
    <property type="entry name" value="TRANSCRIPTION FACTOR BHLH83-RELATED"/>
    <property type="match status" value="1"/>
</dbReference>
<proteinExistence type="predicted"/>
<dbReference type="SUPFAM" id="SSF47459">
    <property type="entry name" value="HLH, helix-loop-helix DNA-binding domain"/>
    <property type="match status" value="1"/>
</dbReference>
<dbReference type="AlphaFoldDB" id="A0A7J7HRM2"/>
<dbReference type="Gene3D" id="4.10.280.10">
    <property type="entry name" value="Helix-loop-helix DNA-binding domain"/>
    <property type="match status" value="1"/>
</dbReference>
<dbReference type="InterPro" id="IPR011598">
    <property type="entry name" value="bHLH_dom"/>
</dbReference>
<feature type="compositionally biased region" description="Basic residues" evidence="6">
    <location>
        <begin position="209"/>
        <end position="220"/>
    </location>
</feature>
<dbReference type="InterPro" id="IPR036638">
    <property type="entry name" value="HLH_DNA-bd_sf"/>
</dbReference>
<dbReference type="InterPro" id="IPR045843">
    <property type="entry name" value="IND-like"/>
</dbReference>
<sequence length="382" mass="42460">MEAVGAFLEEEWESLSRMFSSEEADFVAHLQGHDKRDNNSFIFGTSSPTVWPIDDEANYNVNTMYGVDESFLYSSDTLGSNFHYFSQESSNSSGSNNVFFPTPSQENHCFSDSNQETNNSLQSMDFGAMDMENNNSSVPFFPDNDVMGDILYSKEEIGSDNLGNKLDGQPAIAGPGNDLPQKRKIDAPKISSDETPKKKSRVSKDAQKGKKNTTSKKNQKLTKNGSDEEETNNGGTNGQSSSCYSSEDDSNASHELKGGTTSDSKGLLRLSTQMGKQEPAEGLQPILRASMQGYNRSSTIIEMHCNINRRRERINERLRILQNLVPNGTKVDISTMLEEAVHYVKFLQLQIKLLSSDDMWMYAPIAYNGMDIGLYSKISPTL</sequence>
<evidence type="ECO:0000256" key="4">
    <source>
        <dbReference type="ARBA" id="ARBA00023163"/>
    </source>
</evidence>
<name>A0A7J7HRM2_CAMSI</name>
<feature type="compositionally biased region" description="Polar residues" evidence="6">
    <location>
        <begin position="98"/>
        <end position="121"/>
    </location>
</feature>
<dbReference type="EMBL" id="JACBKZ010000003">
    <property type="protein sequence ID" value="KAF5955513.1"/>
    <property type="molecule type" value="Genomic_DNA"/>
</dbReference>
<evidence type="ECO:0000256" key="2">
    <source>
        <dbReference type="ARBA" id="ARBA00023015"/>
    </source>
</evidence>